<evidence type="ECO:0000256" key="1">
    <source>
        <dbReference type="PROSITE-ProRule" id="PRU00042"/>
    </source>
</evidence>
<feature type="domain" description="C2H2-type" evidence="3">
    <location>
        <begin position="883"/>
        <end position="911"/>
    </location>
</feature>
<feature type="region of interest" description="Disordered" evidence="2">
    <location>
        <begin position="76"/>
        <end position="126"/>
    </location>
</feature>
<evidence type="ECO:0000256" key="2">
    <source>
        <dbReference type="SAM" id="MobiDB-lite"/>
    </source>
</evidence>
<feature type="compositionally biased region" description="Polar residues" evidence="2">
    <location>
        <begin position="688"/>
        <end position="702"/>
    </location>
</feature>
<feature type="compositionally biased region" description="Basic and acidic residues" evidence="2">
    <location>
        <begin position="368"/>
        <end position="381"/>
    </location>
</feature>
<feature type="region of interest" description="Disordered" evidence="2">
    <location>
        <begin position="42"/>
        <end position="61"/>
    </location>
</feature>
<keyword evidence="1" id="KW-0862">Zinc</keyword>
<name>A0A8W8L916_MAGGI</name>
<feature type="region of interest" description="Disordered" evidence="2">
    <location>
        <begin position="188"/>
        <end position="284"/>
    </location>
</feature>
<sequence length="992" mass="112906">MPNQHLSSSTESHQSEGKRDGQYQIKMEASSVFIKTEIEDAEYERSYNYSSNDTLVNNEEDYTVTVNPEAVLDIKYEREEDPTSNNSESIAAFSSNASGLTGDNDVSDSSQPKEPPVHKEVNRRKRKLRVRRLDARQIEEICEENEESAMVSQVKTEPEEFSTIWNSEDTNSFDGTAIKMEDTDNGLGLDSKYMEGGSNGTTEVAPGEDFVIKTESEALEDESSAYSNHVQSTSKRKRRSLEENSDAFQNVPVGNLMSLQEFEGDASKSIRGRTGNRSTEAKEKTRKTWFLDEDKGMWKRRSWYEEEAKNMMQKTQEDLKQIEELYSSKSSGQSKETYISILQSSAEKPETKENKREVKRLVGRKRSRYEEKTELMKRKTEEDEEFIDSLKTMFKRPADTSEHSNQSIDSTSSPPESGASENCDKSAILSTSLLTLTELSEFNERRRGSNKVPIEEDKWKELSSKSSEELEQEIAELNGKRRLTVPRKSMYEEKTRDMNRKTQEDEELIKGLQSLRKLVSKDSKEYKQLLSDSSVLSESIKEQVEISPNTFEYQPGPGVPVKKIIMPTENSLTYLIPQRWESDEALGDMAEYAPVLYSNKKHPDLKEKIPQWNLRAPMIAKIWRDLPEHTREAYKAQCKQNKLKKEDDQKKMLEEELKKHSSKKPKQSRGSDIAYRASVPAPPIAPVRQSQRLMSKSNNTATAADIKVKDSPERSSSPGSGNIDLRRSKYAEKTMMLNMKSERDKAMMAEANLPVPRDGPSDRLPGSHYALSMQMMALKTRQEMATLAQLIPQEKVAAIQSRQAIIPKDQRIEEEIEENPPPTVYIIDHGKLVQARLNGNQRTSDSPPVQKDVNLNQNSVFYVRKSRYNEEPEKSVVMEESVLMCSECGEEFTSVSDMDSHKTLSHNYKPSVVLPKEDTALPFIKFEPVDEDFDKIENSSCYAEVDSSKGRKKKSKGKLKVKVGKSRKKSSDEAQTNCGTCDTDIKIKTEVL</sequence>
<accession>A0A8W8L916</accession>
<proteinExistence type="predicted"/>
<evidence type="ECO:0000313" key="4">
    <source>
        <dbReference type="EnsemblMetazoa" id="G27114.1:cds"/>
    </source>
</evidence>
<dbReference type="Proteomes" id="UP000005408">
    <property type="component" value="Unassembled WGS sequence"/>
</dbReference>
<evidence type="ECO:0000313" key="5">
    <source>
        <dbReference type="Proteomes" id="UP000005408"/>
    </source>
</evidence>
<dbReference type="InterPro" id="IPR013087">
    <property type="entry name" value="Znf_C2H2_type"/>
</dbReference>
<feature type="region of interest" description="Disordered" evidence="2">
    <location>
        <begin position="340"/>
        <end position="426"/>
    </location>
</feature>
<feature type="compositionally biased region" description="Polar residues" evidence="2">
    <location>
        <begin position="403"/>
        <end position="415"/>
    </location>
</feature>
<feature type="compositionally biased region" description="Polar residues" evidence="2">
    <location>
        <begin position="47"/>
        <end position="57"/>
    </location>
</feature>
<feature type="region of interest" description="Disordered" evidence="2">
    <location>
        <begin position="945"/>
        <end position="979"/>
    </location>
</feature>
<feature type="region of interest" description="Disordered" evidence="2">
    <location>
        <begin position="1"/>
        <end position="25"/>
    </location>
</feature>
<feature type="compositionally biased region" description="Basic residues" evidence="2">
    <location>
        <begin position="950"/>
        <end position="968"/>
    </location>
</feature>
<dbReference type="GO" id="GO:0008270">
    <property type="term" value="F:zinc ion binding"/>
    <property type="evidence" value="ECO:0007669"/>
    <property type="project" value="UniProtKB-KW"/>
</dbReference>
<dbReference type="PROSITE" id="PS00028">
    <property type="entry name" value="ZINC_FINGER_C2H2_1"/>
    <property type="match status" value="1"/>
</dbReference>
<feature type="compositionally biased region" description="Polar residues" evidence="2">
    <location>
        <begin position="224"/>
        <end position="233"/>
    </location>
</feature>
<dbReference type="Gene3D" id="1.10.30.10">
    <property type="entry name" value="High mobility group box domain"/>
    <property type="match status" value="1"/>
</dbReference>
<feature type="compositionally biased region" description="Polar residues" evidence="2">
    <location>
        <begin position="83"/>
        <end position="101"/>
    </location>
</feature>
<feature type="compositionally biased region" description="Basic and acidic residues" evidence="2">
    <location>
        <begin position="347"/>
        <end position="360"/>
    </location>
</feature>
<feature type="region of interest" description="Disordered" evidence="2">
    <location>
        <begin position="145"/>
        <end position="176"/>
    </location>
</feature>
<dbReference type="InterPro" id="IPR036910">
    <property type="entry name" value="HMG_box_dom_sf"/>
</dbReference>
<feature type="compositionally biased region" description="Polar residues" evidence="2">
    <location>
        <begin position="1"/>
        <end position="12"/>
    </location>
</feature>
<organism evidence="4 5">
    <name type="scientific">Magallana gigas</name>
    <name type="common">Pacific oyster</name>
    <name type="synonym">Crassostrea gigas</name>
    <dbReference type="NCBI Taxonomy" id="29159"/>
    <lineage>
        <taxon>Eukaryota</taxon>
        <taxon>Metazoa</taxon>
        <taxon>Spiralia</taxon>
        <taxon>Lophotrochozoa</taxon>
        <taxon>Mollusca</taxon>
        <taxon>Bivalvia</taxon>
        <taxon>Autobranchia</taxon>
        <taxon>Pteriomorphia</taxon>
        <taxon>Ostreida</taxon>
        <taxon>Ostreoidea</taxon>
        <taxon>Ostreidae</taxon>
        <taxon>Magallana</taxon>
    </lineage>
</organism>
<evidence type="ECO:0000259" key="3">
    <source>
        <dbReference type="PROSITE" id="PS50157"/>
    </source>
</evidence>
<protein>
    <recommendedName>
        <fullName evidence="3">C2H2-type domain-containing protein</fullName>
    </recommendedName>
</protein>
<dbReference type="AlphaFoldDB" id="A0A8W8L916"/>
<dbReference type="PROSITE" id="PS50157">
    <property type="entry name" value="ZINC_FINGER_C2H2_2"/>
    <property type="match status" value="1"/>
</dbReference>
<reference evidence="4" key="1">
    <citation type="submission" date="2022-08" db="UniProtKB">
        <authorList>
            <consortium name="EnsemblMetazoa"/>
        </authorList>
    </citation>
    <scope>IDENTIFICATION</scope>
    <source>
        <strain evidence="4">05x7-T-G4-1.051#20</strain>
    </source>
</reference>
<keyword evidence="1" id="KW-0863">Zinc-finger</keyword>
<feature type="compositionally biased region" description="Polar residues" evidence="2">
    <location>
        <begin position="163"/>
        <end position="174"/>
    </location>
</feature>
<feature type="region of interest" description="Disordered" evidence="2">
    <location>
        <begin position="655"/>
        <end position="729"/>
    </location>
</feature>
<keyword evidence="5" id="KW-1185">Reference proteome</keyword>
<dbReference type="EnsemblMetazoa" id="G27114.1">
    <property type="protein sequence ID" value="G27114.1:cds"/>
    <property type="gene ID" value="G27114"/>
</dbReference>
<keyword evidence="1" id="KW-0479">Metal-binding</keyword>